<evidence type="ECO:0000256" key="6">
    <source>
        <dbReference type="ARBA" id="ARBA00023170"/>
    </source>
</evidence>
<feature type="transmembrane region" description="Helical" evidence="8">
    <location>
        <begin position="249"/>
        <end position="274"/>
    </location>
</feature>
<feature type="transmembrane region" description="Helical" evidence="8">
    <location>
        <begin position="148"/>
        <end position="168"/>
    </location>
</feature>
<comment type="caution">
    <text evidence="10">The sequence shown here is derived from an EMBL/GenBank/DDBJ whole genome shotgun (WGS) entry which is preliminary data.</text>
</comment>
<evidence type="ECO:0000256" key="4">
    <source>
        <dbReference type="ARBA" id="ARBA00023040"/>
    </source>
</evidence>
<keyword evidence="4" id="KW-0297">G-protein coupled receptor</keyword>
<evidence type="ECO:0000313" key="11">
    <source>
        <dbReference type="Proteomes" id="UP000683360"/>
    </source>
</evidence>
<keyword evidence="5 8" id="KW-0472">Membrane</keyword>
<organism evidence="10 11">
    <name type="scientific">Mytilus edulis</name>
    <name type="common">Blue mussel</name>
    <dbReference type="NCBI Taxonomy" id="6550"/>
    <lineage>
        <taxon>Eukaryota</taxon>
        <taxon>Metazoa</taxon>
        <taxon>Spiralia</taxon>
        <taxon>Lophotrochozoa</taxon>
        <taxon>Mollusca</taxon>
        <taxon>Bivalvia</taxon>
        <taxon>Autobranchia</taxon>
        <taxon>Pteriomorphia</taxon>
        <taxon>Mytilida</taxon>
        <taxon>Mytiloidea</taxon>
        <taxon>Mytilidae</taxon>
        <taxon>Mytilinae</taxon>
        <taxon>Mytilus</taxon>
    </lineage>
</organism>
<sequence>MRYKRESPYEFTNYMFFTPVPEYVNDIVGPIISYTAILFNIVVIVILFNKTLRTPSSVLMQGLALSDALTALFSYGLEPFLLNSYVRNEEMKTTVIYFPICRLHNYKFILVDLFHLSSVLLTTALGMQKFAAIKWPIWSYTKVKRREMFVAVGVIFACSIGLHIPRFLVAGFRRGVFNKYKCEIAAKSESLLKYSFIYYSSITATFVFSASCIMLITSIFIIWSLIRGRNIQSTNSENLQNIRKRSSKLIAVVTLTFIVTELPRICMFGIMQFFSEKDSSSSQLLVDPATQFVISVYEVLRVKGNQDKWALMRKLKLFIEITRLCIVIACLSNFLIYVIMSKRIRCVLKRKLGLCEHRQTVSEPVVSSRVTCNQIQNGRL</sequence>
<dbReference type="OrthoDB" id="6107002at2759"/>
<dbReference type="PROSITE" id="PS50262">
    <property type="entry name" value="G_PROTEIN_RECEP_F1_2"/>
    <property type="match status" value="1"/>
</dbReference>
<evidence type="ECO:0000259" key="9">
    <source>
        <dbReference type="PROSITE" id="PS50262"/>
    </source>
</evidence>
<keyword evidence="6" id="KW-0675">Receptor</keyword>
<feature type="transmembrane region" description="Helical" evidence="8">
    <location>
        <begin position="196"/>
        <end position="226"/>
    </location>
</feature>
<evidence type="ECO:0000256" key="8">
    <source>
        <dbReference type="SAM" id="Phobius"/>
    </source>
</evidence>
<feature type="transmembrane region" description="Helical" evidence="8">
    <location>
        <begin position="27"/>
        <end position="48"/>
    </location>
</feature>
<protein>
    <recommendedName>
        <fullName evidence="9">G-protein coupled receptors family 1 profile domain-containing protein</fullName>
    </recommendedName>
</protein>
<evidence type="ECO:0000313" key="10">
    <source>
        <dbReference type="EMBL" id="CAG2192702.1"/>
    </source>
</evidence>
<feature type="transmembrane region" description="Helical" evidence="8">
    <location>
        <begin position="321"/>
        <end position="340"/>
    </location>
</feature>
<dbReference type="Proteomes" id="UP000683360">
    <property type="component" value="Unassembled WGS sequence"/>
</dbReference>
<evidence type="ECO:0000256" key="2">
    <source>
        <dbReference type="ARBA" id="ARBA00022692"/>
    </source>
</evidence>
<dbReference type="GO" id="GO:0016020">
    <property type="term" value="C:membrane"/>
    <property type="evidence" value="ECO:0007669"/>
    <property type="project" value="UniProtKB-SubCell"/>
</dbReference>
<gene>
    <name evidence="10" type="ORF">MEDL_7851</name>
</gene>
<dbReference type="PANTHER" id="PTHR24243:SF208">
    <property type="entry name" value="PYROKININ-1 RECEPTOR"/>
    <property type="match status" value="1"/>
</dbReference>
<comment type="subcellular location">
    <subcellularLocation>
        <location evidence="1">Membrane</location>
        <topology evidence="1">Multi-pass membrane protein</topology>
    </subcellularLocation>
</comment>
<dbReference type="EMBL" id="CAJPWZ010000436">
    <property type="protein sequence ID" value="CAG2192702.1"/>
    <property type="molecule type" value="Genomic_DNA"/>
</dbReference>
<dbReference type="PRINTS" id="PR00237">
    <property type="entry name" value="GPCRRHODOPSN"/>
</dbReference>
<name>A0A8S3QFY8_MYTED</name>
<dbReference type="AlphaFoldDB" id="A0A8S3QFY8"/>
<keyword evidence="11" id="KW-1185">Reference proteome</keyword>
<proteinExistence type="predicted"/>
<dbReference type="SUPFAM" id="SSF81321">
    <property type="entry name" value="Family A G protein-coupled receptor-like"/>
    <property type="match status" value="1"/>
</dbReference>
<dbReference type="PANTHER" id="PTHR24243">
    <property type="entry name" value="G-PROTEIN COUPLED RECEPTOR"/>
    <property type="match status" value="1"/>
</dbReference>
<evidence type="ECO:0000256" key="1">
    <source>
        <dbReference type="ARBA" id="ARBA00004141"/>
    </source>
</evidence>
<dbReference type="InterPro" id="IPR017452">
    <property type="entry name" value="GPCR_Rhodpsn_7TM"/>
</dbReference>
<evidence type="ECO:0000256" key="7">
    <source>
        <dbReference type="ARBA" id="ARBA00023224"/>
    </source>
</evidence>
<keyword evidence="7" id="KW-0807">Transducer</keyword>
<dbReference type="InterPro" id="IPR000276">
    <property type="entry name" value="GPCR_Rhodpsn"/>
</dbReference>
<feature type="domain" description="G-protein coupled receptors family 1 profile" evidence="9">
    <location>
        <begin position="39"/>
        <end position="337"/>
    </location>
</feature>
<dbReference type="Pfam" id="PF00001">
    <property type="entry name" value="7tm_1"/>
    <property type="match status" value="1"/>
</dbReference>
<accession>A0A8S3QFY8</accession>
<reference evidence="10" key="1">
    <citation type="submission" date="2021-03" db="EMBL/GenBank/DDBJ databases">
        <authorList>
            <person name="Bekaert M."/>
        </authorList>
    </citation>
    <scope>NUCLEOTIDE SEQUENCE</scope>
</reference>
<dbReference type="GO" id="GO:0004930">
    <property type="term" value="F:G protein-coupled receptor activity"/>
    <property type="evidence" value="ECO:0007669"/>
    <property type="project" value="UniProtKB-KW"/>
</dbReference>
<keyword evidence="3 8" id="KW-1133">Transmembrane helix</keyword>
<evidence type="ECO:0000256" key="5">
    <source>
        <dbReference type="ARBA" id="ARBA00023136"/>
    </source>
</evidence>
<evidence type="ECO:0000256" key="3">
    <source>
        <dbReference type="ARBA" id="ARBA00022989"/>
    </source>
</evidence>
<keyword evidence="2 8" id="KW-0812">Transmembrane</keyword>
<dbReference type="Gene3D" id="1.20.1070.10">
    <property type="entry name" value="Rhodopsin 7-helix transmembrane proteins"/>
    <property type="match status" value="1"/>
</dbReference>